<comment type="cofactor">
    <cofactor evidence="5">
        <name>Mg(2+)</name>
        <dbReference type="ChEBI" id="CHEBI:18420"/>
    </cofactor>
    <cofactor evidence="5">
        <name>Mn(2+)</name>
        <dbReference type="ChEBI" id="CHEBI:29035"/>
    </cofactor>
</comment>
<feature type="region of interest" description="Disordered" evidence="6">
    <location>
        <begin position="796"/>
        <end position="888"/>
    </location>
</feature>
<comment type="catalytic activity">
    <reaction evidence="5">
        <text>Hydrolytically removes 5'-nucleotides successively from the 3'-hydroxy termini of 3'-hydroxy-terminated oligonucleotides.</text>
        <dbReference type="EC" id="3.1.4.1"/>
    </reaction>
</comment>
<evidence type="ECO:0000313" key="8">
    <source>
        <dbReference type="EMBL" id="KAJ7355873.1"/>
    </source>
</evidence>
<feature type="domain" description="VRR-NUC" evidence="7">
    <location>
        <begin position="686"/>
        <end position="806"/>
    </location>
</feature>
<accession>A0AAD7ADR9</accession>
<reference evidence="8" key="1">
    <citation type="submission" date="2023-03" db="EMBL/GenBank/DDBJ databases">
        <title>Massive genome expansion in bonnet fungi (Mycena s.s.) driven by repeated elements and novel gene families across ecological guilds.</title>
        <authorList>
            <consortium name="Lawrence Berkeley National Laboratory"/>
            <person name="Harder C.B."/>
            <person name="Miyauchi S."/>
            <person name="Viragh M."/>
            <person name="Kuo A."/>
            <person name="Thoen E."/>
            <person name="Andreopoulos B."/>
            <person name="Lu D."/>
            <person name="Skrede I."/>
            <person name="Drula E."/>
            <person name="Henrissat B."/>
            <person name="Morin E."/>
            <person name="Kohler A."/>
            <person name="Barry K."/>
            <person name="LaButti K."/>
            <person name="Morin E."/>
            <person name="Salamov A."/>
            <person name="Lipzen A."/>
            <person name="Mereny Z."/>
            <person name="Hegedus B."/>
            <person name="Baldrian P."/>
            <person name="Stursova M."/>
            <person name="Weitz H."/>
            <person name="Taylor A."/>
            <person name="Grigoriev I.V."/>
            <person name="Nagy L.G."/>
            <person name="Martin F."/>
            <person name="Kauserud H."/>
        </authorList>
    </citation>
    <scope>NUCLEOTIDE SEQUENCE</scope>
    <source>
        <strain evidence="8">CBHHK002</strain>
    </source>
</reference>
<dbReference type="GO" id="GO:0004528">
    <property type="term" value="F:phosphodiesterase I activity"/>
    <property type="evidence" value="ECO:0007669"/>
    <property type="project" value="UniProtKB-EC"/>
</dbReference>
<evidence type="ECO:0000259" key="7">
    <source>
        <dbReference type="SMART" id="SM00990"/>
    </source>
</evidence>
<feature type="compositionally biased region" description="Acidic residues" evidence="6">
    <location>
        <begin position="828"/>
        <end position="846"/>
    </location>
</feature>
<keyword evidence="3 5" id="KW-0378">Hydrolase</keyword>
<dbReference type="PANTHER" id="PTHR15749">
    <property type="entry name" value="FANCONI-ASSOCIATED NUCLEASE 1"/>
    <property type="match status" value="1"/>
</dbReference>
<keyword evidence="5" id="KW-0539">Nucleus</keyword>
<keyword evidence="4 5" id="KW-0460">Magnesium</keyword>
<dbReference type="Pfam" id="PF08774">
    <property type="entry name" value="VRR_NUC"/>
    <property type="match status" value="1"/>
</dbReference>
<evidence type="ECO:0000256" key="2">
    <source>
        <dbReference type="ARBA" id="ARBA00022723"/>
    </source>
</evidence>
<dbReference type="InterPro" id="IPR014883">
    <property type="entry name" value="VRR_NUC"/>
</dbReference>
<dbReference type="PANTHER" id="PTHR15749:SF4">
    <property type="entry name" value="FANCONI-ASSOCIATED NUCLEASE 1"/>
    <property type="match status" value="1"/>
</dbReference>
<dbReference type="InterPro" id="IPR049132">
    <property type="entry name" value="FAN1-like_euk"/>
</dbReference>
<dbReference type="EC" id="3.1.4.1" evidence="5"/>
<feature type="compositionally biased region" description="Basic residues" evidence="6">
    <location>
        <begin position="812"/>
        <end position="823"/>
    </location>
</feature>
<evidence type="ECO:0000256" key="5">
    <source>
        <dbReference type="RuleBase" id="RU365033"/>
    </source>
</evidence>
<evidence type="ECO:0000313" key="9">
    <source>
        <dbReference type="Proteomes" id="UP001218218"/>
    </source>
</evidence>
<dbReference type="GO" id="GO:0017108">
    <property type="term" value="F:5'-flap endonuclease activity"/>
    <property type="evidence" value="ECO:0007669"/>
    <property type="project" value="TreeGrafter"/>
</dbReference>
<dbReference type="InterPro" id="IPR033315">
    <property type="entry name" value="Fan1-like"/>
</dbReference>
<evidence type="ECO:0000256" key="6">
    <source>
        <dbReference type="SAM" id="MobiDB-lite"/>
    </source>
</evidence>
<evidence type="ECO:0000256" key="4">
    <source>
        <dbReference type="ARBA" id="ARBA00022842"/>
    </source>
</evidence>
<comment type="similarity">
    <text evidence="5">Belongs to the FAN1 family.</text>
</comment>
<keyword evidence="9" id="KW-1185">Reference proteome</keyword>
<dbReference type="GO" id="GO:0046872">
    <property type="term" value="F:metal ion binding"/>
    <property type="evidence" value="ECO:0007669"/>
    <property type="project" value="UniProtKB-KW"/>
</dbReference>
<dbReference type="SMART" id="SM00990">
    <property type="entry name" value="VRR_NUC"/>
    <property type="match status" value="1"/>
</dbReference>
<dbReference type="GO" id="GO:0005634">
    <property type="term" value="C:nucleus"/>
    <property type="evidence" value="ECO:0007669"/>
    <property type="project" value="UniProtKB-SubCell"/>
</dbReference>
<gene>
    <name evidence="8" type="ORF">DFH08DRAFT_853796</name>
</gene>
<evidence type="ECO:0000256" key="1">
    <source>
        <dbReference type="ARBA" id="ARBA00022722"/>
    </source>
</evidence>
<dbReference type="Proteomes" id="UP001218218">
    <property type="component" value="Unassembled WGS sequence"/>
</dbReference>
<feature type="compositionally biased region" description="Low complexity" evidence="6">
    <location>
        <begin position="847"/>
        <end position="865"/>
    </location>
</feature>
<protein>
    <recommendedName>
        <fullName evidence="5">Fanconi-associated nuclease</fullName>
        <ecNumber evidence="5">3.1.4.1</ecNumber>
    </recommendedName>
</protein>
<keyword evidence="2 5" id="KW-0479">Metal-binding</keyword>
<comment type="subcellular location">
    <subcellularLocation>
        <location evidence="5">Nucleus</location>
    </subcellularLocation>
</comment>
<dbReference type="GO" id="GO:0070336">
    <property type="term" value="F:flap-structured DNA binding"/>
    <property type="evidence" value="ECO:0007669"/>
    <property type="project" value="TreeGrafter"/>
</dbReference>
<keyword evidence="5" id="KW-0234">DNA repair</keyword>
<feature type="compositionally biased region" description="Basic residues" evidence="6">
    <location>
        <begin position="878"/>
        <end position="888"/>
    </location>
</feature>
<comment type="caution">
    <text evidence="8">The sequence shown here is derived from an EMBL/GenBank/DDBJ whole genome shotgun (WGS) entry which is preliminary data.</text>
</comment>
<keyword evidence="1 5" id="KW-0540">Nuclease</keyword>
<sequence length="888" mass="98570">MPKRPLTSKNDIIHTGFLARHGGSSIDEFGESESDLDLNSNGEYQDPTICLTLLQTMITTVLESDVHLFTPAEVNVLVSFLHLSVHAQHLFVYLAIHPKWHRLEHLKNVEIPSGDMLCTIVELCRPIYNHFAVADCPAEAKSESPDVYVKAEQSSPVLLKGELPSETKFETKPDYFSGSLPRPSNADIKLTPSQPNATAGPSILFPFPRPQPNPSSLCVSDAELTLRQLLEYMDPKELNKIRDQLKIKPGKKKTDLIDSILTTSSTQRSMTEFFSKGKAKAGTEQPKGQQERLREMVMQVLCKLVKIDEDVYNIFLRVHIAYFRSTQLPTEVLPRPLRHLQRTYPEYTRTRADVWDDRETFIEYVDCLRAEAIIDGVLPSPFGDAELAVGKRKRPPPIIEEDEDEDEDKAKRKAKARAEAIRKAKATKRLFDEVYPRWAQHASIKAQIQTQSDPVPPGLERFEPGYALTRAVHKSLKALEVLKDREGDSELDVLDLLLGQQHWCRGLLRGPWHIRKTSILAEKIKDSAAGDALPATRAALTDSATGLIHRQPLIKTLATLQKALQVEDAVDIPELAKVSKAVVRATPVVTADKKKPARWKGRDGTVGTIETLVSQYYERKFDSVATTGGVLLTTLFTLLFWDIIFLPGVPGAFESDFQTAPLDLCEDTFFPARQDAIVRRLAEIKAGRASALQLVKTHDAEYRARKVAAVGVRWDLCERKDLVGVVKAIPTNTLSNICKMFCENYAEACLGAPDVVAWDSGGDGANAYKLVHIQGPGYPNSASKKAWRDVLTRAQEADQEVCGVVDPTKPVKATKKGKGKGKGRKDDSDEDSDEEPGSEDEDEDEAVAGGSRASRSGSRTASASADTDEDEDDTYQPKNKKPKKRKVG</sequence>
<keyword evidence="5" id="KW-0227">DNA damage</keyword>
<dbReference type="AlphaFoldDB" id="A0AAD7ADR9"/>
<proteinExistence type="inferred from homology"/>
<dbReference type="CDD" id="cd22326">
    <property type="entry name" value="FAN1-like"/>
    <property type="match status" value="1"/>
</dbReference>
<dbReference type="GO" id="GO:0008409">
    <property type="term" value="F:5'-3' exonuclease activity"/>
    <property type="evidence" value="ECO:0007669"/>
    <property type="project" value="TreeGrafter"/>
</dbReference>
<dbReference type="GO" id="GO:0036297">
    <property type="term" value="P:interstrand cross-link repair"/>
    <property type="evidence" value="ECO:0007669"/>
    <property type="project" value="InterPro"/>
</dbReference>
<comment type="function">
    <text evidence="5">Nuclease required for the repair of DNA interstrand cross-links (ICL). Acts as a 5'-3' exonuclease that anchors at a cut end of DNA and cleaves DNA successively at every third nucleotide, allowing to excise an ICL from one strand through flanking incisions.</text>
</comment>
<evidence type="ECO:0000256" key="3">
    <source>
        <dbReference type="ARBA" id="ARBA00022801"/>
    </source>
</evidence>
<organism evidence="8 9">
    <name type="scientific">Mycena albidolilacea</name>
    <dbReference type="NCBI Taxonomy" id="1033008"/>
    <lineage>
        <taxon>Eukaryota</taxon>
        <taxon>Fungi</taxon>
        <taxon>Dikarya</taxon>
        <taxon>Basidiomycota</taxon>
        <taxon>Agaricomycotina</taxon>
        <taxon>Agaricomycetes</taxon>
        <taxon>Agaricomycetidae</taxon>
        <taxon>Agaricales</taxon>
        <taxon>Marasmiineae</taxon>
        <taxon>Mycenaceae</taxon>
        <taxon>Mycena</taxon>
    </lineage>
</organism>
<name>A0AAD7ADR9_9AGAR</name>
<keyword evidence="5" id="KW-0464">Manganese</keyword>
<dbReference type="EMBL" id="JARIHO010000009">
    <property type="protein sequence ID" value="KAJ7355873.1"/>
    <property type="molecule type" value="Genomic_DNA"/>
</dbReference>